<reference evidence="3 4" key="1">
    <citation type="journal article" date="2013" name="BMC Genomics">
        <title>The genome and transcriptome of the pine saprophyte Ophiostoma piceae, and a comparison with the bark beetle-associated pine pathogen Grosmannia clavigera.</title>
        <authorList>
            <person name="Haridas S."/>
            <person name="Wang Y."/>
            <person name="Lim L."/>
            <person name="Massoumi Alamouti S."/>
            <person name="Jackman S."/>
            <person name="Docking R."/>
            <person name="Robertson G."/>
            <person name="Birol I."/>
            <person name="Bohlmann J."/>
            <person name="Breuil C."/>
        </authorList>
    </citation>
    <scope>NUCLEOTIDE SEQUENCE [LARGE SCALE GENOMIC DNA]</scope>
    <source>
        <strain evidence="3 4">UAMH 11346</strain>
    </source>
</reference>
<dbReference type="AlphaFoldDB" id="S3BWG4"/>
<keyword evidence="4" id="KW-1185">Reference proteome</keyword>
<organism evidence="3 4">
    <name type="scientific">Ophiostoma piceae (strain UAMH 11346)</name>
    <name type="common">Sap stain fungus</name>
    <dbReference type="NCBI Taxonomy" id="1262450"/>
    <lineage>
        <taxon>Eukaryota</taxon>
        <taxon>Fungi</taxon>
        <taxon>Dikarya</taxon>
        <taxon>Ascomycota</taxon>
        <taxon>Pezizomycotina</taxon>
        <taxon>Sordariomycetes</taxon>
        <taxon>Sordariomycetidae</taxon>
        <taxon>Ophiostomatales</taxon>
        <taxon>Ophiostomataceae</taxon>
        <taxon>Ophiostoma</taxon>
    </lineage>
</organism>
<dbReference type="EMBL" id="KE148156">
    <property type="protein sequence ID" value="EPE05604.1"/>
    <property type="molecule type" value="Genomic_DNA"/>
</dbReference>
<evidence type="ECO:0000256" key="1">
    <source>
        <dbReference type="SAM" id="MobiDB-lite"/>
    </source>
</evidence>
<accession>S3BWG4</accession>
<name>S3BWG4_OPHP1</name>
<protein>
    <recommendedName>
        <fullName evidence="2">PD-(D/E)XK nuclease-like domain-containing protein</fullName>
    </recommendedName>
</protein>
<dbReference type="Pfam" id="PF20516">
    <property type="entry name" value="PDDEXK_12"/>
    <property type="match status" value="1"/>
</dbReference>
<dbReference type="Proteomes" id="UP000016923">
    <property type="component" value="Unassembled WGS sequence"/>
</dbReference>
<feature type="domain" description="PD-(D/E)XK nuclease-like" evidence="2">
    <location>
        <begin position="210"/>
        <end position="464"/>
    </location>
</feature>
<sequence>MLARVITAWQYDIFHTPTTDTADSETEPAALRSSTRKRRNPLRPTPLPNTSARQLRTRSPTKDSATTTNDHAEGSSLGSGDISHNDDSTSTPRARRRGQQPLRGSAYTQALNLQARQVEMRPNPAPSMSSMSSQNPSTTSKRSRSPVQNVQDLGSLEIPVYWDAASTAKACSKAVARMCLGSNGLVDALGRIVNGHTPYIPAALREELEDDDDFECSENVFYELPEASEQRLFDLQCQLKQLRRIVHNTAECQKLVRSEPAWNEDVHKAILSLATENTPDVQAENVTCASIAKQFLPQRAGVADSDSAISGKMVDYALALQLPQADPLRRCIATFLPSRTVAGESDFINQTAYRPLKYAPAGVFVETKADSGSADEGRTQLGLWVAAWFKRIEALRTDSSAPLPMLPLLLVLSDTWDCYFACRVDGEIRIVGPLRSGSTANLASAYRVRAVLGEMSRYVNEEFRHWVEHLVGFEKYE</sequence>
<gene>
    <name evidence="3" type="ORF">F503_02343</name>
</gene>
<dbReference type="OMA" id="HQRMRSI"/>
<dbReference type="OrthoDB" id="4161186at2759"/>
<evidence type="ECO:0000259" key="2">
    <source>
        <dbReference type="Pfam" id="PF20516"/>
    </source>
</evidence>
<feature type="compositionally biased region" description="Low complexity" evidence="1">
    <location>
        <begin position="126"/>
        <end position="140"/>
    </location>
</feature>
<proteinExistence type="predicted"/>
<feature type="region of interest" description="Disordered" evidence="1">
    <location>
        <begin position="121"/>
        <end position="149"/>
    </location>
</feature>
<dbReference type="VEuPathDB" id="FungiDB:F503_02343"/>
<dbReference type="STRING" id="1262450.S3BWG4"/>
<dbReference type="eggNOG" id="ENOG502SSXD">
    <property type="taxonomic scope" value="Eukaryota"/>
</dbReference>
<feature type="region of interest" description="Disordered" evidence="1">
    <location>
        <begin position="18"/>
        <end position="104"/>
    </location>
</feature>
<dbReference type="InterPro" id="IPR046797">
    <property type="entry name" value="PDDEXK_12"/>
</dbReference>
<feature type="compositionally biased region" description="Polar residues" evidence="1">
    <location>
        <begin position="51"/>
        <end position="69"/>
    </location>
</feature>
<evidence type="ECO:0000313" key="3">
    <source>
        <dbReference type="EMBL" id="EPE05604.1"/>
    </source>
</evidence>
<dbReference type="HOGENOM" id="CLU_027219_5_1_1"/>
<evidence type="ECO:0000313" key="4">
    <source>
        <dbReference type="Proteomes" id="UP000016923"/>
    </source>
</evidence>